<evidence type="ECO:0000256" key="11">
    <source>
        <dbReference type="ARBA" id="ARBA00023316"/>
    </source>
</evidence>
<evidence type="ECO:0000256" key="10">
    <source>
        <dbReference type="ARBA" id="ARBA00023295"/>
    </source>
</evidence>
<evidence type="ECO:0000256" key="9">
    <source>
        <dbReference type="ARBA" id="ARBA00023180"/>
    </source>
</evidence>
<dbReference type="STRING" id="139420.A0A371DVN5"/>
<dbReference type="PROSITE" id="PS00659">
    <property type="entry name" value="GLYCOSYL_HYDROL_F5"/>
    <property type="match status" value="1"/>
</dbReference>
<evidence type="ECO:0000256" key="15">
    <source>
        <dbReference type="ARBA" id="ARBA00041260"/>
    </source>
</evidence>
<keyword evidence="3" id="KW-1003">Cell membrane</keyword>
<feature type="compositionally biased region" description="Basic and acidic residues" evidence="16">
    <location>
        <begin position="20"/>
        <end position="41"/>
    </location>
</feature>
<comment type="subcellular location">
    <subcellularLocation>
        <location evidence="1">Cell membrane</location>
        <topology evidence="1">Single-pass type II membrane protein</topology>
    </subcellularLocation>
</comment>
<evidence type="ECO:0000256" key="16">
    <source>
        <dbReference type="SAM" id="MobiDB-lite"/>
    </source>
</evidence>
<accession>A0A371DVN5</accession>
<dbReference type="GO" id="GO:0005576">
    <property type="term" value="C:extracellular region"/>
    <property type="evidence" value="ECO:0007669"/>
    <property type="project" value="TreeGrafter"/>
</dbReference>
<dbReference type="InterPro" id="IPR050386">
    <property type="entry name" value="Glycosyl_hydrolase_5"/>
</dbReference>
<feature type="transmembrane region" description="Helical" evidence="17">
    <location>
        <begin position="128"/>
        <end position="151"/>
    </location>
</feature>
<dbReference type="EMBL" id="KZ857380">
    <property type="protein sequence ID" value="RDX56565.1"/>
    <property type="molecule type" value="Genomic_DNA"/>
</dbReference>
<organism evidence="19 20">
    <name type="scientific">Lentinus brumalis</name>
    <dbReference type="NCBI Taxonomy" id="2498619"/>
    <lineage>
        <taxon>Eukaryota</taxon>
        <taxon>Fungi</taxon>
        <taxon>Dikarya</taxon>
        <taxon>Basidiomycota</taxon>
        <taxon>Agaricomycotina</taxon>
        <taxon>Agaricomycetes</taxon>
        <taxon>Polyporales</taxon>
        <taxon>Polyporaceae</taxon>
        <taxon>Lentinus</taxon>
    </lineage>
</organism>
<dbReference type="Proteomes" id="UP000256964">
    <property type="component" value="Unassembled WGS sequence"/>
</dbReference>
<dbReference type="GO" id="GO:0009986">
    <property type="term" value="C:cell surface"/>
    <property type="evidence" value="ECO:0007669"/>
    <property type="project" value="TreeGrafter"/>
</dbReference>
<dbReference type="InterPro" id="IPR018087">
    <property type="entry name" value="Glyco_hydro_5_CS"/>
</dbReference>
<keyword evidence="6" id="KW-0735">Signal-anchor</keyword>
<dbReference type="Pfam" id="PF00150">
    <property type="entry name" value="Cellulase"/>
    <property type="match status" value="1"/>
</dbReference>
<sequence length="776" mass="83970">MSNTPYQPVFTNTNPYAAHDGSRDTQYDTPETEHLQLHDDLPPGAAAPRFMGAAAHDANRSSFASSNPTLQGDEYAMNAANKPGFYGLDYNDSDLNASQANFPKDSYGSSPYLGEKAAYPAKKSRKKAILIGTAAIIAVIAAAVIAVYFAVIKPKQDKNATSGNTSSADSSSPDSNSNGKGSGGTKSNIVVTGGDGSTVTMDDGSTFTYKNSFGGTWYYDPANPLVSGARAQSWTPALNETFKFGEDIIRGVNVGGWLVTEPFIVPALYEKYVNTSTPVNDEWELTTRMAADGSLGDLENHYKTFITENDFAEIAAAGLNFVRIPIPYWAIEVRENEPFLPKTSWTYFLKAVEWARKYGLRINLDLHSLPGSQNGWNHSGRLGEINVLYGPMGVPNAQRSLDYIRIIAEFISQPQYSDVVVMFGITNEPFGPTIGKDAIKQYYVKAYETVRTASGTGEGKGPWVVMHDAFLGLTEWKSFLPNGDRVQLDIHQYLCFNGQSADDYGVRIAAGQPCTAWASGQNDSMTAFGMTHVGEWSMAINDCGLWVNGVNLGARFDGSFTASHFDKTGDCVTYTDYTTYNDQWKADMQQFALQSMSALQNWFFWTWKIGNSSVSGRVESPAWSYQLGLQEGWMPKDPRQSEGACENSDPFNAPLQAWQTGGAGAGDVPQTFLAQFPWPPTSLTNVADVATAPQYTPTGTIVTLPGPSITASGTASVSLGNGWNNPSDTAQMFVPIATCGYLDPWMGPNASPAACPPLSGTAAARRALITPPPSRR</sequence>
<evidence type="ECO:0000256" key="6">
    <source>
        <dbReference type="ARBA" id="ARBA00022968"/>
    </source>
</evidence>
<keyword evidence="4 17" id="KW-0812">Transmembrane</keyword>
<dbReference type="PANTHER" id="PTHR31297">
    <property type="entry name" value="GLUCAN ENDO-1,6-BETA-GLUCOSIDASE B"/>
    <property type="match status" value="1"/>
</dbReference>
<comment type="similarity">
    <text evidence="2">Belongs to the glycosyl hydrolase 5 (cellulase A) family.</text>
</comment>
<evidence type="ECO:0000256" key="12">
    <source>
        <dbReference type="ARBA" id="ARBA00036824"/>
    </source>
</evidence>
<dbReference type="SUPFAM" id="SSF51445">
    <property type="entry name" value="(Trans)glycosidases"/>
    <property type="match status" value="1"/>
</dbReference>
<evidence type="ECO:0000256" key="7">
    <source>
        <dbReference type="ARBA" id="ARBA00022989"/>
    </source>
</evidence>
<dbReference type="EC" id="3.2.1.58" evidence="14"/>
<dbReference type="PANTHER" id="PTHR31297:SF34">
    <property type="entry name" value="GLUCAN 1,3-BETA-GLUCOSIDASE 2"/>
    <property type="match status" value="1"/>
</dbReference>
<dbReference type="GO" id="GO:0005886">
    <property type="term" value="C:plasma membrane"/>
    <property type="evidence" value="ECO:0007669"/>
    <property type="project" value="UniProtKB-SubCell"/>
</dbReference>
<feature type="domain" description="Glycoside hydrolase family 5" evidence="18">
    <location>
        <begin position="299"/>
        <end position="513"/>
    </location>
</feature>
<evidence type="ECO:0000256" key="14">
    <source>
        <dbReference type="ARBA" id="ARBA00038929"/>
    </source>
</evidence>
<dbReference type="FunFam" id="3.20.20.80:FF:000033">
    <property type="entry name" value="Glucan 1,3-beta-glucosidase A"/>
    <property type="match status" value="1"/>
</dbReference>
<feature type="region of interest" description="Disordered" evidence="16">
    <location>
        <begin position="157"/>
        <end position="197"/>
    </location>
</feature>
<keyword evidence="7 17" id="KW-1133">Transmembrane helix</keyword>
<evidence type="ECO:0000313" key="19">
    <source>
        <dbReference type="EMBL" id="RDX56565.1"/>
    </source>
</evidence>
<evidence type="ECO:0000256" key="1">
    <source>
        <dbReference type="ARBA" id="ARBA00004401"/>
    </source>
</evidence>
<dbReference type="GO" id="GO:0004338">
    <property type="term" value="F:glucan exo-1,3-beta-glucosidase activity"/>
    <property type="evidence" value="ECO:0007669"/>
    <property type="project" value="UniProtKB-EC"/>
</dbReference>
<feature type="region of interest" description="Disordered" evidence="16">
    <location>
        <begin position="1"/>
        <end position="48"/>
    </location>
</feature>
<name>A0A371DVN5_9APHY</name>
<keyword evidence="5 19" id="KW-0378">Hydrolase</keyword>
<feature type="compositionally biased region" description="Polar residues" evidence="16">
    <location>
        <begin position="1"/>
        <end position="15"/>
    </location>
</feature>
<feature type="compositionally biased region" description="Low complexity" evidence="16">
    <location>
        <begin position="159"/>
        <end position="179"/>
    </location>
</feature>
<proteinExistence type="inferred from homology"/>
<comment type="function">
    <text evidence="13">Glucosidase involved in the degradation of cellulosic biomass. Active on lichenan.</text>
</comment>
<dbReference type="InterPro" id="IPR017853">
    <property type="entry name" value="GH"/>
</dbReference>
<comment type="catalytic activity">
    <reaction evidence="12">
        <text>Successive hydrolysis of beta-D-glucose units from the non-reducing ends of (1-&gt;3)-beta-D-glucans, releasing alpha-glucose.</text>
        <dbReference type="EC" id="3.2.1.58"/>
    </reaction>
</comment>
<keyword evidence="20" id="KW-1185">Reference proteome</keyword>
<dbReference type="Gene3D" id="3.20.20.80">
    <property type="entry name" value="Glycosidases"/>
    <property type="match status" value="1"/>
</dbReference>
<evidence type="ECO:0000256" key="4">
    <source>
        <dbReference type="ARBA" id="ARBA00022692"/>
    </source>
</evidence>
<gene>
    <name evidence="19" type="ORF">OH76DRAFT_1395674</name>
</gene>
<evidence type="ECO:0000256" key="2">
    <source>
        <dbReference type="ARBA" id="ARBA00005641"/>
    </source>
</evidence>
<keyword evidence="8 17" id="KW-0472">Membrane</keyword>
<evidence type="ECO:0000256" key="8">
    <source>
        <dbReference type="ARBA" id="ARBA00023136"/>
    </source>
</evidence>
<evidence type="ECO:0000256" key="17">
    <source>
        <dbReference type="SAM" id="Phobius"/>
    </source>
</evidence>
<evidence type="ECO:0000256" key="5">
    <source>
        <dbReference type="ARBA" id="ARBA00022801"/>
    </source>
</evidence>
<evidence type="ECO:0000259" key="18">
    <source>
        <dbReference type="Pfam" id="PF00150"/>
    </source>
</evidence>
<keyword evidence="11" id="KW-0961">Cell wall biogenesis/degradation</keyword>
<keyword evidence="9" id="KW-0325">Glycoprotein</keyword>
<dbReference type="GO" id="GO:0071555">
    <property type="term" value="P:cell wall organization"/>
    <property type="evidence" value="ECO:0007669"/>
    <property type="project" value="UniProtKB-KW"/>
</dbReference>
<protein>
    <recommendedName>
        <fullName evidence="14">glucan 1,3-beta-glucosidase</fullName>
        <ecNumber evidence="14">3.2.1.58</ecNumber>
    </recommendedName>
    <alternativeName>
        <fullName evidence="15">Exo-1,3-beta-glucanase D</fullName>
    </alternativeName>
</protein>
<dbReference type="InterPro" id="IPR001547">
    <property type="entry name" value="Glyco_hydro_5"/>
</dbReference>
<reference evidence="19 20" key="1">
    <citation type="journal article" date="2018" name="Biotechnol. Biofuels">
        <title>Integrative visual omics of the white-rot fungus Polyporus brumalis exposes the biotechnological potential of its oxidative enzymes for delignifying raw plant biomass.</title>
        <authorList>
            <person name="Miyauchi S."/>
            <person name="Rancon A."/>
            <person name="Drula E."/>
            <person name="Hage H."/>
            <person name="Chaduli D."/>
            <person name="Favel A."/>
            <person name="Grisel S."/>
            <person name="Henrissat B."/>
            <person name="Herpoel-Gimbert I."/>
            <person name="Ruiz-Duenas F.J."/>
            <person name="Chevret D."/>
            <person name="Hainaut M."/>
            <person name="Lin J."/>
            <person name="Wang M."/>
            <person name="Pangilinan J."/>
            <person name="Lipzen A."/>
            <person name="Lesage-Meessen L."/>
            <person name="Navarro D."/>
            <person name="Riley R."/>
            <person name="Grigoriev I.V."/>
            <person name="Zhou S."/>
            <person name="Raouche S."/>
            <person name="Rosso M.N."/>
        </authorList>
    </citation>
    <scope>NUCLEOTIDE SEQUENCE [LARGE SCALE GENOMIC DNA]</scope>
    <source>
        <strain evidence="19 20">BRFM 1820</strain>
    </source>
</reference>
<evidence type="ECO:0000256" key="3">
    <source>
        <dbReference type="ARBA" id="ARBA00022475"/>
    </source>
</evidence>
<dbReference type="GO" id="GO:0009251">
    <property type="term" value="P:glucan catabolic process"/>
    <property type="evidence" value="ECO:0007669"/>
    <property type="project" value="TreeGrafter"/>
</dbReference>
<evidence type="ECO:0000313" key="20">
    <source>
        <dbReference type="Proteomes" id="UP000256964"/>
    </source>
</evidence>
<dbReference type="AlphaFoldDB" id="A0A371DVN5"/>
<dbReference type="OrthoDB" id="62120at2759"/>
<keyword evidence="10" id="KW-0326">Glycosidase</keyword>
<evidence type="ECO:0000256" key="13">
    <source>
        <dbReference type="ARBA" id="ARBA00037126"/>
    </source>
</evidence>